<dbReference type="InterPro" id="IPR003675">
    <property type="entry name" value="Rce1/LyrA-like_dom"/>
</dbReference>
<keyword evidence="3" id="KW-0645">Protease</keyword>
<dbReference type="EMBL" id="LT629710">
    <property type="protein sequence ID" value="SDO45785.1"/>
    <property type="molecule type" value="Genomic_DNA"/>
</dbReference>
<reference evidence="3 4" key="1">
    <citation type="submission" date="2016-10" db="EMBL/GenBank/DDBJ databases">
        <authorList>
            <person name="de Groot N.N."/>
        </authorList>
    </citation>
    <scope>NUCLEOTIDE SEQUENCE [LARGE SCALE GENOMIC DNA]</scope>
    <source>
        <strain evidence="4">P4-7,KCTC 19426,CECT 7604</strain>
    </source>
</reference>
<accession>A0A1H0JPR1</accession>
<feature type="transmembrane region" description="Helical" evidence="1">
    <location>
        <begin position="159"/>
        <end position="177"/>
    </location>
</feature>
<dbReference type="AlphaFoldDB" id="A0A1H0JPR1"/>
<gene>
    <name evidence="3" type="ORF">SAMN04515671_0996</name>
</gene>
<dbReference type="RefSeq" id="WP_090474845.1">
    <property type="nucleotide sequence ID" value="NZ_LT629710.1"/>
</dbReference>
<protein>
    <submittedName>
        <fullName evidence="3">CAAX protease self-immunity</fullName>
    </submittedName>
</protein>
<feature type="transmembrane region" description="Helical" evidence="1">
    <location>
        <begin position="45"/>
        <end position="62"/>
    </location>
</feature>
<dbReference type="Pfam" id="PF02517">
    <property type="entry name" value="Rce1-like"/>
    <property type="match status" value="1"/>
</dbReference>
<dbReference type="OrthoDB" id="3291654at2"/>
<dbReference type="PIRSF" id="PIRSF026622">
    <property type="entry name" value="Proteas_026622"/>
    <property type="match status" value="1"/>
</dbReference>
<dbReference type="GO" id="GO:0080120">
    <property type="term" value="P:CAAX-box protein maturation"/>
    <property type="evidence" value="ECO:0007669"/>
    <property type="project" value="UniProtKB-ARBA"/>
</dbReference>
<organism evidence="3 4">
    <name type="scientific">Nakamurella panacisegetis</name>
    <dbReference type="NCBI Taxonomy" id="1090615"/>
    <lineage>
        <taxon>Bacteria</taxon>
        <taxon>Bacillati</taxon>
        <taxon>Actinomycetota</taxon>
        <taxon>Actinomycetes</taxon>
        <taxon>Nakamurellales</taxon>
        <taxon>Nakamurellaceae</taxon>
        <taxon>Nakamurella</taxon>
    </lineage>
</organism>
<keyword evidence="4" id="KW-1185">Reference proteome</keyword>
<feature type="transmembrane region" description="Helical" evidence="1">
    <location>
        <begin position="230"/>
        <end position="247"/>
    </location>
</feature>
<name>A0A1H0JPR1_9ACTN</name>
<dbReference type="InterPro" id="IPR015837">
    <property type="entry name" value="UCP026622_CAAX_protease"/>
</dbReference>
<feature type="domain" description="CAAX prenyl protease 2/Lysostaphin resistance protein A-like" evidence="2">
    <location>
        <begin position="128"/>
        <end position="237"/>
    </location>
</feature>
<feature type="transmembrane region" description="Helical" evidence="1">
    <location>
        <begin position="21"/>
        <end position="39"/>
    </location>
</feature>
<keyword evidence="1" id="KW-0812">Transmembrane</keyword>
<feature type="transmembrane region" description="Helical" evidence="1">
    <location>
        <begin position="197"/>
        <end position="218"/>
    </location>
</feature>
<dbReference type="STRING" id="1090615.SAMN04515671_0996"/>
<evidence type="ECO:0000256" key="1">
    <source>
        <dbReference type="SAM" id="Phobius"/>
    </source>
</evidence>
<keyword evidence="3" id="KW-0378">Hydrolase</keyword>
<keyword evidence="1" id="KW-0472">Membrane</keyword>
<feature type="transmembrane region" description="Helical" evidence="1">
    <location>
        <begin position="83"/>
        <end position="103"/>
    </location>
</feature>
<evidence type="ECO:0000259" key="2">
    <source>
        <dbReference type="Pfam" id="PF02517"/>
    </source>
</evidence>
<feature type="transmembrane region" description="Helical" evidence="1">
    <location>
        <begin position="123"/>
        <end position="147"/>
    </location>
</feature>
<evidence type="ECO:0000313" key="4">
    <source>
        <dbReference type="Proteomes" id="UP000198741"/>
    </source>
</evidence>
<sequence length="249" mass="26549">MASTPAAQLAEEAEPTRGRRLIALAIVIPLLALSNVMSNRVLPEWAYVPWNLSMGVALLLIARRAGEGQRAVGLHIRQWRRPMGVGMLLVSGVALIFGLGIAIPATRVAFLDSRASSPSLAVMLYQTLARIPLGTVFLEEVAFRGVLPALLGSSPALRWRWWPVLGASFLFGLWHILPSLGIARGNAAVASALGGDQLVATVLAVVAMMAAGILLCALVRLGKGIKTTMLVHWSTNSLGFLAAWLVIKH</sequence>
<keyword evidence="1" id="KW-1133">Transmembrane helix</keyword>
<dbReference type="GO" id="GO:0006508">
    <property type="term" value="P:proteolysis"/>
    <property type="evidence" value="ECO:0007669"/>
    <property type="project" value="UniProtKB-KW"/>
</dbReference>
<evidence type="ECO:0000313" key="3">
    <source>
        <dbReference type="EMBL" id="SDO45785.1"/>
    </source>
</evidence>
<dbReference type="Proteomes" id="UP000198741">
    <property type="component" value="Chromosome I"/>
</dbReference>
<dbReference type="GO" id="GO:0004175">
    <property type="term" value="F:endopeptidase activity"/>
    <property type="evidence" value="ECO:0007669"/>
    <property type="project" value="UniProtKB-ARBA"/>
</dbReference>
<proteinExistence type="predicted"/>